<dbReference type="PANTHER" id="PTHR35514:SF1">
    <property type="entry name" value="THYLAKOID LUMENAL 15.0 KDA PROTEIN 2, CHLOROPLASTIC"/>
    <property type="match status" value="1"/>
</dbReference>
<dbReference type="AlphaFoldDB" id="A0A7I8ICY7"/>
<dbReference type="Gene3D" id="3.10.310.50">
    <property type="match status" value="1"/>
</dbReference>
<protein>
    <recommendedName>
        <fullName evidence="2">TPM domain-containing protein</fullName>
    </recommendedName>
</protein>
<name>A0A7I8ICY7_SPIIN</name>
<reference evidence="3 4" key="1">
    <citation type="submission" date="2019-12" db="EMBL/GenBank/DDBJ databases">
        <authorList>
            <person name="Scholz U."/>
            <person name="Mascher M."/>
            <person name="Fiebig A."/>
        </authorList>
    </citation>
    <scope>NUCLEOTIDE SEQUENCE</scope>
</reference>
<keyword evidence="4" id="KW-1185">Reference proteome</keyword>
<organism evidence="3">
    <name type="scientific">Spirodela intermedia</name>
    <name type="common">Intermediate duckweed</name>
    <dbReference type="NCBI Taxonomy" id="51605"/>
    <lineage>
        <taxon>Eukaryota</taxon>
        <taxon>Viridiplantae</taxon>
        <taxon>Streptophyta</taxon>
        <taxon>Embryophyta</taxon>
        <taxon>Tracheophyta</taxon>
        <taxon>Spermatophyta</taxon>
        <taxon>Magnoliopsida</taxon>
        <taxon>Liliopsida</taxon>
        <taxon>Araceae</taxon>
        <taxon>Lemnoideae</taxon>
        <taxon>Spirodela</taxon>
    </lineage>
</organism>
<dbReference type="InterPro" id="IPR007621">
    <property type="entry name" value="TPM_dom"/>
</dbReference>
<proteinExistence type="predicted"/>
<dbReference type="EMBL" id="CACRZD030000002">
    <property type="protein sequence ID" value="CAA6655529.1"/>
    <property type="molecule type" value="Genomic_DNA"/>
</dbReference>
<evidence type="ECO:0000313" key="3">
    <source>
        <dbReference type="EMBL" id="CAA2615823.1"/>
    </source>
</evidence>
<feature type="region of interest" description="Disordered" evidence="1">
    <location>
        <begin position="23"/>
        <end position="45"/>
    </location>
</feature>
<sequence length="266" mass="29476">MHTRELRPSSGWDRVIKNEWRVSSDNPCGSRSHRPRENGLSGSLSRPHVALPSRFGIPTDRWRLRVSSSLREGRRGASLTAEGLRKWAADSGLKVAKVLLSGAVVLGVSLSGLGDVEAKVGVNKPELLPKEYTPVIDVAGFLSAGQENRLIQEITDLEKDTGYKLRILLQNFPDTPGLAIKDFWNVDDRTIVFVADPTFGNILHFNVGATVDLEVPRNFWSRVAGKYGNMFYWKEKGEDRSIEDAVKAISGCLRDPLDANSCSEFL</sequence>
<dbReference type="EMBL" id="LR743589">
    <property type="protein sequence ID" value="CAA2615823.1"/>
    <property type="molecule type" value="Genomic_DNA"/>
</dbReference>
<accession>A0A7I8ICY7</accession>
<evidence type="ECO:0000259" key="2">
    <source>
        <dbReference type="Pfam" id="PF04536"/>
    </source>
</evidence>
<dbReference type="Proteomes" id="UP001189122">
    <property type="component" value="Unassembled WGS sequence"/>
</dbReference>
<dbReference type="PANTHER" id="PTHR35514">
    <property type="entry name" value="THYLAKOID LUMENAL 15.0 KDA PROTEIN 2, CHLOROPLASTIC"/>
    <property type="match status" value="1"/>
</dbReference>
<gene>
    <name evidence="3" type="ORF">SI7747_02002069</name>
</gene>
<dbReference type="Pfam" id="PF04536">
    <property type="entry name" value="TPM_phosphatase"/>
    <property type="match status" value="1"/>
</dbReference>
<evidence type="ECO:0000256" key="1">
    <source>
        <dbReference type="SAM" id="MobiDB-lite"/>
    </source>
</evidence>
<evidence type="ECO:0000313" key="4">
    <source>
        <dbReference type="Proteomes" id="UP001189122"/>
    </source>
</evidence>
<feature type="domain" description="TPM" evidence="2">
    <location>
        <begin position="135"/>
        <end position="227"/>
    </location>
</feature>